<evidence type="ECO:0000259" key="1">
    <source>
        <dbReference type="Pfam" id="PF00501"/>
    </source>
</evidence>
<dbReference type="EMBL" id="CP076135">
    <property type="protein sequence ID" value="QWG20452.1"/>
    <property type="molecule type" value="Genomic_DNA"/>
</dbReference>
<dbReference type="Proteomes" id="UP000680805">
    <property type="component" value="Chromosome"/>
</dbReference>
<dbReference type="KEGG" id="bsei:KMZ68_11760"/>
<dbReference type="AlphaFoldDB" id="A0A975NSG1"/>
<feature type="domain" description="AMP-binding enzyme C-terminal" evidence="2">
    <location>
        <begin position="444"/>
        <end position="519"/>
    </location>
</feature>
<organism evidence="3 4">
    <name type="scientific">Bradyrhizobium sediminis</name>
    <dbReference type="NCBI Taxonomy" id="2840469"/>
    <lineage>
        <taxon>Bacteria</taxon>
        <taxon>Pseudomonadati</taxon>
        <taxon>Pseudomonadota</taxon>
        <taxon>Alphaproteobacteria</taxon>
        <taxon>Hyphomicrobiales</taxon>
        <taxon>Nitrobacteraceae</taxon>
        <taxon>Bradyrhizobium</taxon>
    </lineage>
</organism>
<proteinExistence type="predicted"/>
<dbReference type="InterPro" id="IPR020845">
    <property type="entry name" value="AMP-binding_CS"/>
</dbReference>
<name>A0A975NSG1_9BRAD</name>
<dbReference type="InterPro" id="IPR042099">
    <property type="entry name" value="ANL_N_sf"/>
</dbReference>
<dbReference type="SUPFAM" id="SSF56801">
    <property type="entry name" value="Acetyl-CoA synthetase-like"/>
    <property type="match status" value="1"/>
</dbReference>
<dbReference type="Gene3D" id="3.40.50.12780">
    <property type="entry name" value="N-terminal domain of ligase-like"/>
    <property type="match status" value="1"/>
</dbReference>
<sequence length="538" mass="57797">MDWSQYSIPPMRLEARFSDRVVPAFCERPASVWAMIAEAAAGHPDGEALVCGGRRMTWREVAQQSAQIAAGFRKLGLQRGDRVALLVGNRIEFVLAVSAAAYLGLVAVILSTRQQKPEIAYVLTDCGAKLLVHEARLADRLPDAHDVPDLVHRISVDDDPRASQFAVLADHPALPEPAAVGEEDTAMILYTSGTTGRPKGAMLAHCNIIHSAMVYEACMELTAADRSIAAVPLAHVTGVVANIMSMVRCAGTLIIVAEFKAADYLKIAAIERATQTVMVPAMYNLCLLQADFDSYDLSAWRIGGFGGAPMPIATIEKLAAKIPGLKLINAYGSTETTSPSTIMPPELTAGHIDSVGLPCPGADIIVVDADGRELPRGEIGEIWIRSGSVIKGYWNNPKATAESFTAGFWHSGDLGSIDQANFVRVFDRQKDMINRGGLKIYSAEVESVLAGHPGVVESAIIAKPCPVLGERVHAVIVTRGSDVSAEALRAWCAERLSDYKVPETMDLTVEPLPRNANGKVMKRQLREASAATWAAARQ</sequence>
<accession>A0A975NSG1</accession>
<evidence type="ECO:0000313" key="3">
    <source>
        <dbReference type="EMBL" id="QWG20452.1"/>
    </source>
</evidence>
<reference evidence="3" key="1">
    <citation type="submission" date="2021-06" db="EMBL/GenBank/DDBJ databases">
        <title>Bradyrhizobium sp. S2-11-2 Genome sequencing.</title>
        <authorList>
            <person name="Jin L."/>
        </authorList>
    </citation>
    <scope>NUCLEOTIDE SEQUENCE</scope>
    <source>
        <strain evidence="3">S2-11-2</strain>
    </source>
</reference>
<dbReference type="RefSeq" id="WP_215615924.1">
    <property type="nucleotide sequence ID" value="NZ_CP076135.1"/>
</dbReference>
<evidence type="ECO:0000313" key="4">
    <source>
        <dbReference type="Proteomes" id="UP000680805"/>
    </source>
</evidence>
<dbReference type="GO" id="GO:0016878">
    <property type="term" value="F:acid-thiol ligase activity"/>
    <property type="evidence" value="ECO:0007669"/>
    <property type="project" value="UniProtKB-ARBA"/>
</dbReference>
<gene>
    <name evidence="3" type="ORF">KMZ68_11760</name>
</gene>
<dbReference type="PANTHER" id="PTHR43767:SF1">
    <property type="entry name" value="NONRIBOSOMAL PEPTIDE SYNTHASE PES1 (EUROFUNG)-RELATED"/>
    <property type="match status" value="1"/>
</dbReference>
<feature type="domain" description="AMP-dependent synthetase/ligase" evidence="1">
    <location>
        <begin position="37"/>
        <end position="394"/>
    </location>
</feature>
<keyword evidence="3" id="KW-0436">Ligase</keyword>
<dbReference type="Gene3D" id="3.30.300.30">
    <property type="match status" value="1"/>
</dbReference>
<dbReference type="Pfam" id="PF13193">
    <property type="entry name" value="AMP-binding_C"/>
    <property type="match status" value="1"/>
</dbReference>
<protein>
    <submittedName>
        <fullName evidence="3">Acyl--CoA ligase</fullName>
    </submittedName>
</protein>
<dbReference type="InterPro" id="IPR025110">
    <property type="entry name" value="AMP-bd_C"/>
</dbReference>
<dbReference type="Pfam" id="PF00501">
    <property type="entry name" value="AMP-binding"/>
    <property type="match status" value="1"/>
</dbReference>
<dbReference type="PANTHER" id="PTHR43767">
    <property type="entry name" value="LONG-CHAIN-FATTY-ACID--COA LIGASE"/>
    <property type="match status" value="1"/>
</dbReference>
<dbReference type="InterPro" id="IPR000873">
    <property type="entry name" value="AMP-dep_synth/lig_dom"/>
</dbReference>
<dbReference type="InterPro" id="IPR050237">
    <property type="entry name" value="ATP-dep_AMP-bd_enzyme"/>
</dbReference>
<dbReference type="PROSITE" id="PS00455">
    <property type="entry name" value="AMP_BINDING"/>
    <property type="match status" value="1"/>
</dbReference>
<evidence type="ECO:0000259" key="2">
    <source>
        <dbReference type="Pfam" id="PF13193"/>
    </source>
</evidence>
<dbReference type="InterPro" id="IPR045851">
    <property type="entry name" value="AMP-bd_C_sf"/>
</dbReference>